<evidence type="ECO:0000256" key="2">
    <source>
        <dbReference type="ARBA" id="ARBA00012438"/>
    </source>
</evidence>
<dbReference type="GO" id="GO:0005524">
    <property type="term" value="F:ATP binding"/>
    <property type="evidence" value="ECO:0007669"/>
    <property type="project" value="UniProtKB-KW"/>
</dbReference>
<dbReference type="CDD" id="cd00082">
    <property type="entry name" value="HisKA"/>
    <property type="match status" value="1"/>
</dbReference>
<dbReference type="SMART" id="SM00387">
    <property type="entry name" value="HATPase_c"/>
    <property type="match status" value="1"/>
</dbReference>
<keyword evidence="10" id="KW-1185">Reference proteome</keyword>
<gene>
    <name evidence="9" type="ORF">SMD31_01620</name>
</gene>
<comment type="catalytic activity">
    <reaction evidence="1">
        <text>ATP + protein L-histidine = ADP + protein N-phospho-L-histidine.</text>
        <dbReference type="EC" id="2.7.13.3"/>
    </reaction>
</comment>
<sequence>MRVLSAIAGLTLIANLFFTWHAWRRRARGPAYAEAFMSLVLDSVDAAITVYDAKGRLLRANKGAEQLSGFSEAELLDPATWRHILPEMDYDRVVEIVSGRRADEYPVINENYWVHRSGEKRLLRWSNVALKDAKGRISLIVCIGFDITEQRRFEGDLITAKNDAEIANRAKSEFLANMSHELRTPLNAILGFAEVIRDQRLATDLEVMRRYATDIYDSGHLLLQLINDILDMAKLESGRIDLEERELDVPAIIASSRRLVEQKAVAGGVELQTEIAPGLPPLMGGERALKQIVLNLLSNAVKFTPQNGTTRITAGLNKQGGMEIAVSDSGIGIAAASLEKLFQPFYQVDAKVSRRYGGTGLGLAITKKLVDAHNGQIAVSSSPNQGTKVTVTFPPSRTLHALRATRESQPEPGSLAF</sequence>
<dbReference type="InterPro" id="IPR003661">
    <property type="entry name" value="HisK_dim/P_dom"/>
</dbReference>
<dbReference type="InterPro" id="IPR005467">
    <property type="entry name" value="His_kinase_dom"/>
</dbReference>
<dbReference type="Proteomes" id="UP001271769">
    <property type="component" value="Unassembled WGS sequence"/>
</dbReference>
<evidence type="ECO:0000256" key="5">
    <source>
        <dbReference type="ARBA" id="ARBA00022777"/>
    </source>
</evidence>
<keyword evidence="9" id="KW-0067">ATP-binding</keyword>
<keyword evidence="9" id="KW-0547">Nucleotide-binding</keyword>
<dbReference type="InterPro" id="IPR013656">
    <property type="entry name" value="PAS_4"/>
</dbReference>
<feature type="domain" description="PAS" evidence="7">
    <location>
        <begin position="33"/>
        <end position="97"/>
    </location>
</feature>
<dbReference type="InterPro" id="IPR000014">
    <property type="entry name" value="PAS"/>
</dbReference>
<evidence type="ECO:0000259" key="8">
    <source>
        <dbReference type="PROSITE" id="PS50113"/>
    </source>
</evidence>
<dbReference type="SMART" id="SM00091">
    <property type="entry name" value="PAS"/>
    <property type="match status" value="1"/>
</dbReference>
<dbReference type="InterPro" id="IPR036097">
    <property type="entry name" value="HisK_dim/P_sf"/>
</dbReference>
<dbReference type="InterPro" id="IPR000700">
    <property type="entry name" value="PAS-assoc_C"/>
</dbReference>
<dbReference type="CDD" id="cd16922">
    <property type="entry name" value="HATPase_EvgS-ArcB-TorS-like"/>
    <property type="match status" value="1"/>
</dbReference>
<dbReference type="InterPro" id="IPR004358">
    <property type="entry name" value="Sig_transdc_His_kin-like_C"/>
</dbReference>
<dbReference type="PROSITE" id="PS50112">
    <property type="entry name" value="PAS"/>
    <property type="match status" value="1"/>
</dbReference>
<accession>A0ABU5DTE9</accession>
<dbReference type="PANTHER" id="PTHR43047">
    <property type="entry name" value="TWO-COMPONENT HISTIDINE PROTEIN KINASE"/>
    <property type="match status" value="1"/>
</dbReference>
<dbReference type="InterPro" id="IPR001610">
    <property type="entry name" value="PAC"/>
</dbReference>
<dbReference type="PROSITE" id="PS50113">
    <property type="entry name" value="PAC"/>
    <property type="match status" value="1"/>
</dbReference>
<dbReference type="InterPro" id="IPR035965">
    <property type="entry name" value="PAS-like_dom_sf"/>
</dbReference>
<dbReference type="Pfam" id="PF02518">
    <property type="entry name" value="HATPase_c"/>
    <property type="match status" value="1"/>
</dbReference>
<reference evidence="9 10" key="1">
    <citation type="journal article" date="2013" name="Antonie Van Leeuwenhoek">
        <title>Dongia rigui sp. nov., isolated from freshwater of a large wetland in Korea.</title>
        <authorList>
            <person name="Baik K.S."/>
            <person name="Hwang Y.M."/>
            <person name="Choi J.S."/>
            <person name="Kwon J."/>
            <person name="Seong C.N."/>
        </authorList>
    </citation>
    <scope>NUCLEOTIDE SEQUENCE [LARGE SCALE GENOMIC DNA]</scope>
    <source>
        <strain evidence="9 10">04SU4-P</strain>
    </source>
</reference>
<dbReference type="PRINTS" id="PR00344">
    <property type="entry name" value="BCTRLSENSOR"/>
</dbReference>
<organism evidence="9 10">
    <name type="scientific">Dongia rigui</name>
    <dbReference type="NCBI Taxonomy" id="940149"/>
    <lineage>
        <taxon>Bacteria</taxon>
        <taxon>Pseudomonadati</taxon>
        <taxon>Pseudomonadota</taxon>
        <taxon>Alphaproteobacteria</taxon>
        <taxon>Rhodospirillales</taxon>
        <taxon>Dongiaceae</taxon>
        <taxon>Dongia</taxon>
    </lineage>
</organism>
<protein>
    <recommendedName>
        <fullName evidence="2">histidine kinase</fullName>
        <ecNumber evidence="2">2.7.13.3</ecNumber>
    </recommendedName>
</protein>
<evidence type="ECO:0000259" key="7">
    <source>
        <dbReference type="PROSITE" id="PS50112"/>
    </source>
</evidence>
<dbReference type="SMART" id="SM00086">
    <property type="entry name" value="PAC"/>
    <property type="match status" value="1"/>
</dbReference>
<dbReference type="EMBL" id="JAXCLX010000001">
    <property type="protein sequence ID" value="MDY0870595.1"/>
    <property type="molecule type" value="Genomic_DNA"/>
</dbReference>
<name>A0ABU5DTE9_9PROT</name>
<comment type="caution">
    <text evidence="9">The sequence shown here is derived from an EMBL/GenBank/DDBJ whole genome shotgun (WGS) entry which is preliminary data.</text>
</comment>
<keyword evidence="4" id="KW-0808">Transferase</keyword>
<dbReference type="NCBIfam" id="TIGR00229">
    <property type="entry name" value="sensory_box"/>
    <property type="match status" value="1"/>
</dbReference>
<feature type="domain" description="PAC" evidence="8">
    <location>
        <begin position="101"/>
        <end position="159"/>
    </location>
</feature>
<dbReference type="EC" id="2.7.13.3" evidence="2"/>
<dbReference type="SMART" id="SM00388">
    <property type="entry name" value="HisKA"/>
    <property type="match status" value="1"/>
</dbReference>
<dbReference type="PANTHER" id="PTHR43047:SF72">
    <property type="entry name" value="OSMOSENSING HISTIDINE PROTEIN KINASE SLN1"/>
    <property type="match status" value="1"/>
</dbReference>
<proteinExistence type="predicted"/>
<dbReference type="Pfam" id="PF00512">
    <property type="entry name" value="HisKA"/>
    <property type="match status" value="1"/>
</dbReference>
<dbReference type="SUPFAM" id="SSF55785">
    <property type="entry name" value="PYP-like sensor domain (PAS domain)"/>
    <property type="match status" value="1"/>
</dbReference>
<keyword evidence="3" id="KW-0597">Phosphoprotein</keyword>
<evidence type="ECO:0000256" key="4">
    <source>
        <dbReference type="ARBA" id="ARBA00022679"/>
    </source>
</evidence>
<evidence type="ECO:0000313" key="9">
    <source>
        <dbReference type="EMBL" id="MDY0870595.1"/>
    </source>
</evidence>
<keyword evidence="5" id="KW-0418">Kinase</keyword>
<dbReference type="SUPFAM" id="SSF55874">
    <property type="entry name" value="ATPase domain of HSP90 chaperone/DNA topoisomerase II/histidine kinase"/>
    <property type="match status" value="1"/>
</dbReference>
<dbReference type="Gene3D" id="3.30.565.10">
    <property type="entry name" value="Histidine kinase-like ATPase, C-terminal domain"/>
    <property type="match status" value="1"/>
</dbReference>
<feature type="domain" description="Histidine kinase" evidence="6">
    <location>
        <begin position="177"/>
        <end position="397"/>
    </location>
</feature>
<dbReference type="Gene3D" id="3.30.450.20">
    <property type="entry name" value="PAS domain"/>
    <property type="match status" value="1"/>
</dbReference>
<evidence type="ECO:0000313" key="10">
    <source>
        <dbReference type="Proteomes" id="UP001271769"/>
    </source>
</evidence>
<evidence type="ECO:0000256" key="1">
    <source>
        <dbReference type="ARBA" id="ARBA00000085"/>
    </source>
</evidence>
<dbReference type="CDD" id="cd00130">
    <property type="entry name" value="PAS"/>
    <property type="match status" value="1"/>
</dbReference>
<dbReference type="Gene3D" id="1.10.287.130">
    <property type="match status" value="1"/>
</dbReference>
<evidence type="ECO:0000259" key="6">
    <source>
        <dbReference type="PROSITE" id="PS50109"/>
    </source>
</evidence>
<dbReference type="Pfam" id="PF08448">
    <property type="entry name" value="PAS_4"/>
    <property type="match status" value="1"/>
</dbReference>
<dbReference type="InterPro" id="IPR003594">
    <property type="entry name" value="HATPase_dom"/>
</dbReference>
<dbReference type="SUPFAM" id="SSF47384">
    <property type="entry name" value="Homodimeric domain of signal transducing histidine kinase"/>
    <property type="match status" value="1"/>
</dbReference>
<dbReference type="InterPro" id="IPR036890">
    <property type="entry name" value="HATPase_C_sf"/>
</dbReference>
<dbReference type="RefSeq" id="WP_320498876.1">
    <property type="nucleotide sequence ID" value="NZ_JAXCLX010000001.1"/>
</dbReference>
<evidence type="ECO:0000256" key="3">
    <source>
        <dbReference type="ARBA" id="ARBA00022553"/>
    </source>
</evidence>
<dbReference type="PROSITE" id="PS50109">
    <property type="entry name" value="HIS_KIN"/>
    <property type="match status" value="1"/>
</dbReference>